<dbReference type="EMBL" id="CP073078">
    <property type="protein sequence ID" value="QUD90561.1"/>
    <property type="molecule type" value="Genomic_DNA"/>
</dbReference>
<keyword evidence="2" id="KW-1185">Reference proteome</keyword>
<sequence length="379" mass="42989">MQAYPPGFIKDVRNRVAEVISGYSANDVPAICRRYGLASGERDEAMGGKFKYVSKRMFELTNDLVLEAARKVAQEEGDQGLIDLLASIEPKSTAPTPGFHTPKRAYYAERTGKGVLGGRLNLATLKALYKTEYDRWDEDGYFQEHFGFWCVDIGYVNGTLGSNIDAKMMFALGKEGLWPIHDKIADYTEDDLFSVIEFVFDHISKPIKGTMHQWNQCGMHWEEFDGPAGQAEYRASVNTLLARYEKGYELSHHGEVAELGPTGTANLLTTELPVSEDNIKGRVDSAVTKFRQRRSTTADRRDAVRDLADVLEYLRPRIKEVLTKADENDLFNIANNFSVRHHNDKQKSDYDPAIWLSWMFYFYLATIHACVRLIEKAKA</sequence>
<protein>
    <submittedName>
        <fullName evidence="1">Uncharacterized protein</fullName>
    </submittedName>
</protein>
<evidence type="ECO:0000313" key="1">
    <source>
        <dbReference type="EMBL" id="QUD90561.1"/>
    </source>
</evidence>
<reference evidence="1" key="1">
    <citation type="submission" date="2021-04" db="EMBL/GenBank/DDBJ databases">
        <title>The complete genome sequence of Caulobacter sp. S6.</title>
        <authorList>
            <person name="Tang Y."/>
            <person name="Ouyang W."/>
            <person name="Liu Q."/>
            <person name="Huang B."/>
            <person name="Guo Z."/>
            <person name="Lei P."/>
        </authorList>
    </citation>
    <scope>NUCLEOTIDE SEQUENCE</scope>
    <source>
        <strain evidence="1">S6</strain>
    </source>
</reference>
<dbReference type="RefSeq" id="WP_211940611.1">
    <property type="nucleotide sequence ID" value="NZ_CP073078.1"/>
</dbReference>
<accession>A0A975G4M7</accession>
<dbReference type="AlphaFoldDB" id="A0A975G4M7"/>
<dbReference type="KEGG" id="caul:KCG34_12170"/>
<evidence type="ECO:0000313" key="2">
    <source>
        <dbReference type="Proteomes" id="UP000676409"/>
    </source>
</evidence>
<gene>
    <name evidence="1" type="ORF">KCG34_12170</name>
</gene>
<organism evidence="1 2">
    <name type="scientific">Phenylobacterium montanum</name>
    <dbReference type="NCBI Taxonomy" id="2823693"/>
    <lineage>
        <taxon>Bacteria</taxon>
        <taxon>Pseudomonadati</taxon>
        <taxon>Pseudomonadota</taxon>
        <taxon>Alphaproteobacteria</taxon>
        <taxon>Caulobacterales</taxon>
        <taxon>Caulobacteraceae</taxon>
        <taxon>Phenylobacterium</taxon>
    </lineage>
</organism>
<name>A0A975G4M7_9CAUL</name>
<proteinExistence type="predicted"/>
<dbReference type="Proteomes" id="UP000676409">
    <property type="component" value="Chromosome"/>
</dbReference>